<evidence type="ECO:0000256" key="4">
    <source>
        <dbReference type="ARBA" id="ARBA00023136"/>
    </source>
</evidence>
<dbReference type="GO" id="GO:0016020">
    <property type="term" value="C:membrane"/>
    <property type="evidence" value="ECO:0007669"/>
    <property type="project" value="UniProtKB-SubCell"/>
</dbReference>
<dbReference type="AlphaFoldDB" id="W9R7I5"/>
<dbReference type="InterPro" id="IPR044174">
    <property type="entry name" value="BC10-like"/>
</dbReference>
<feature type="compositionally biased region" description="Pro residues" evidence="6">
    <location>
        <begin position="1"/>
        <end position="16"/>
    </location>
</feature>
<accession>W9R7I5</accession>
<name>W9R7I5_9ROSA</name>
<evidence type="ECO:0000313" key="7">
    <source>
        <dbReference type="EMBL" id="EXB56895.1"/>
    </source>
</evidence>
<dbReference type="PANTHER" id="PTHR31042:SF20">
    <property type="entry name" value="CORE-2_I-BRANCHING BETA-1,6-N-ACETYLGLUCOSAMINYLTRANSFERASE FAMILY PROTEIN"/>
    <property type="match status" value="1"/>
</dbReference>
<dbReference type="PANTHER" id="PTHR31042">
    <property type="entry name" value="CORE-2/I-BRANCHING BETA-1,6-N-ACETYLGLUCOSAMINYLTRANSFERASE FAMILY PROTEIN-RELATED"/>
    <property type="match status" value="1"/>
</dbReference>
<protein>
    <recommendedName>
        <fullName evidence="9">Xylosyltransferase 1</fullName>
    </recommendedName>
</protein>
<dbReference type="InterPro" id="IPR003406">
    <property type="entry name" value="Glyco_trans_14"/>
</dbReference>
<evidence type="ECO:0000256" key="6">
    <source>
        <dbReference type="SAM" id="MobiDB-lite"/>
    </source>
</evidence>
<dbReference type="Proteomes" id="UP000030645">
    <property type="component" value="Unassembled WGS sequence"/>
</dbReference>
<evidence type="ECO:0000256" key="3">
    <source>
        <dbReference type="ARBA" id="ARBA00022679"/>
    </source>
</evidence>
<dbReference type="Pfam" id="PF02485">
    <property type="entry name" value="Branch"/>
    <property type="match status" value="1"/>
</dbReference>
<dbReference type="STRING" id="981085.W9R7I5"/>
<reference evidence="8" key="1">
    <citation type="submission" date="2013-01" db="EMBL/GenBank/DDBJ databases">
        <title>Draft Genome Sequence of a Mulberry Tree, Morus notabilis C.K. Schneid.</title>
        <authorList>
            <person name="He N."/>
            <person name="Zhao S."/>
        </authorList>
    </citation>
    <scope>NUCLEOTIDE SEQUENCE</scope>
</reference>
<dbReference type="EMBL" id="KE344319">
    <property type="protein sequence ID" value="EXB56895.1"/>
    <property type="molecule type" value="Genomic_DNA"/>
</dbReference>
<dbReference type="eggNOG" id="ENOG502QWC4">
    <property type="taxonomic scope" value="Eukaryota"/>
</dbReference>
<evidence type="ECO:0008006" key="9">
    <source>
        <dbReference type="Google" id="ProtNLM"/>
    </source>
</evidence>
<organism evidence="7 8">
    <name type="scientific">Morus notabilis</name>
    <dbReference type="NCBI Taxonomy" id="981085"/>
    <lineage>
        <taxon>Eukaryota</taxon>
        <taxon>Viridiplantae</taxon>
        <taxon>Streptophyta</taxon>
        <taxon>Embryophyta</taxon>
        <taxon>Tracheophyta</taxon>
        <taxon>Spermatophyta</taxon>
        <taxon>Magnoliopsida</taxon>
        <taxon>eudicotyledons</taxon>
        <taxon>Gunneridae</taxon>
        <taxon>Pentapetalae</taxon>
        <taxon>rosids</taxon>
        <taxon>fabids</taxon>
        <taxon>Rosales</taxon>
        <taxon>Moraceae</taxon>
        <taxon>Moreae</taxon>
        <taxon>Morus</taxon>
    </lineage>
</organism>
<comment type="subcellular location">
    <subcellularLocation>
        <location evidence="1">Membrane</location>
        <topology evidence="1">Single-pass type II membrane protein</topology>
    </subcellularLocation>
</comment>
<evidence type="ECO:0000313" key="8">
    <source>
        <dbReference type="Proteomes" id="UP000030645"/>
    </source>
</evidence>
<dbReference type="GO" id="GO:0016757">
    <property type="term" value="F:glycosyltransferase activity"/>
    <property type="evidence" value="ECO:0007669"/>
    <property type="project" value="UniProtKB-KW"/>
</dbReference>
<sequence length="373" mass="42025">MFQLPPSLPPPPPAEPHAPDRGSVEPEIKPNLLHYMNDNELFSRALTATSNRRSPQKHVPKVAFMFLSKGPMPLAPLWEMFFKGHEGLYTIYVHSHPSYVDSTPENSVFYKRRIPSEPVEWGTSTMVDAERRLLANALLDDSSNERFVLLSETCIPLLNLTTTYSYLTNAHESFTASHDDPRKSGRGRYNPEMSPTISISEWRKGSQWFEVSRKIALEIISDTKYYPIFLEHCRPPCYMDEHYIPTLINIICPKENSNRTITWVDWSKSGPHPGRFGSNDVSEEFLNQIRFGSNCTYNGNTTTLCFLFARKFLPNTLQPLLQFAPLLLNTSVQGGFVNGAALSGPTVLWHAPRRRGAAQVVPAVSGGVSLSLQ</sequence>
<keyword evidence="8" id="KW-1185">Reference proteome</keyword>
<keyword evidence="2" id="KW-0328">Glycosyltransferase</keyword>
<keyword evidence="4" id="KW-0472">Membrane</keyword>
<evidence type="ECO:0000256" key="5">
    <source>
        <dbReference type="ARBA" id="ARBA00023180"/>
    </source>
</evidence>
<feature type="compositionally biased region" description="Basic and acidic residues" evidence="6">
    <location>
        <begin position="17"/>
        <end position="26"/>
    </location>
</feature>
<keyword evidence="3" id="KW-0808">Transferase</keyword>
<feature type="region of interest" description="Disordered" evidence="6">
    <location>
        <begin position="1"/>
        <end position="26"/>
    </location>
</feature>
<evidence type="ECO:0000256" key="2">
    <source>
        <dbReference type="ARBA" id="ARBA00022676"/>
    </source>
</evidence>
<evidence type="ECO:0000256" key="1">
    <source>
        <dbReference type="ARBA" id="ARBA00004606"/>
    </source>
</evidence>
<keyword evidence="5" id="KW-0325">Glycoprotein</keyword>
<gene>
    <name evidence="7" type="ORF">L484_019940</name>
</gene>
<proteinExistence type="predicted"/>